<evidence type="ECO:0000313" key="3">
    <source>
        <dbReference type="Proteomes" id="UP001187343"/>
    </source>
</evidence>
<reference evidence="2" key="1">
    <citation type="submission" date="2023-08" db="EMBL/GenBank/DDBJ databases">
        <title>Chromosome-level Genome Assembly of mud carp (Cirrhinus molitorella).</title>
        <authorList>
            <person name="Liu H."/>
        </authorList>
    </citation>
    <scope>NUCLEOTIDE SEQUENCE</scope>
    <source>
        <strain evidence="2">Prfri</strain>
        <tissue evidence="2">Muscle</tissue>
    </source>
</reference>
<proteinExistence type="predicted"/>
<sequence>MHLLATKYALETAKYRNRNDTTYDSAYLRHFGKSAGSKTFYTLHWLEVFAHLCHIKTQGDAARDQGETLSQQWTNPSVLTSPAMAESPPPVH</sequence>
<dbReference type="EMBL" id="JAUYZG010000023">
    <property type="protein sequence ID" value="KAK2871343.1"/>
    <property type="molecule type" value="Genomic_DNA"/>
</dbReference>
<accession>A0AA88TEN3</accession>
<feature type="compositionally biased region" description="Polar residues" evidence="1">
    <location>
        <begin position="67"/>
        <end position="80"/>
    </location>
</feature>
<keyword evidence="3" id="KW-1185">Reference proteome</keyword>
<dbReference type="AlphaFoldDB" id="A0AA88TEN3"/>
<gene>
    <name evidence="2" type="ORF">Q8A67_023870</name>
</gene>
<feature type="region of interest" description="Disordered" evidence="1">
    <location>
        <begin position="60"/>
        <end position="92"/>
    </location>
</feature>
<evidence type="ECO:0000313" key="2">
    <source>
        <dbReference type="EMBL" id="KAK2871343.1"/>
    </source>
</evidence>
<dbReference type="Proteomes" id="UP001187343">
    <property type="component" value="Unassembled WGS sequence"/>
</dbReference>
<protein>
    <submittedName>
        <fullName evidence="2">Uncharacterized protein</fullName>
    </submittedName>
</protein>
<name>A0AA88TEN3_9TELE</name>
<evidence type="ECO:0000256" key="1">
    <source>
        <dbReference type="SAM" id="MobiDB-lite"/>
    </source>
</evidence>
<organism evidence="2 3">
    <name type="scientific">Cirrhinus molitorella</name>
    <name type="common">mud carp</name>
    <dbReference type="NCBI Taxonomy" id="172907"/>
    <lineage>
        <taxon>Eukaryota</taxon>
        <taxon>Metazoa</taxon>
        <taxon>Chordata</taxon>
        <taxon>Craniata</taxon>
        <taxon>Vertebrata</taxon>
        <taxon>Euteleostomi</taxon>
        <taxon>Actinopterygii</taxon>
        <taxon>Neopterygii</taxon>
        <taxon>Teleostei</taxon>
        <taxon>Ostariophysi</taxon>
        <taxon>Cypriniformes</taxon>
        <taxon>Cyprinidae</taxon>
        <taxon>Labeoninae</taxon>
        <taxon>Labeonini</taxon>
        <taxon>Cirrhinus</taxon>
    </lineage>
</organism>
<comment type="caution">
    <text evidence="2">The sequence shown here is derived from an EMBL/GenBank/DDBJ whole genome shotgun (WGS) entry which is preliminary data.</text>
</comment>